<dbReference type="EMBL" id="AFYH01163171">
    <property type="status" value="NOT_ANNOTATED_CDS"/>
    <property type="molecule type" value="Genomic_DNA"/>
</dbReference>
<dbReference type="OMA" id="HQNVERE"/>
<proteinExistence type="predicted"/>
<dbReference type="eggNOG" id="ENOG502TM5M">
    <property type="taxonomic scope" value="Eukaryota"/>
</dbReference>
<name>H2ZSQ7_LATCH</name>
<accession>H2ZSQ7</accession>
<protein>
    <recommendedName>
        <fullName evidence="4">L1 transposable element RRM domain-containing protein</fullName>
    </recommendedName>
</protein>
<dbReference type="Proteomes" id="UP000008672">
    <property type="component" value="Unassembled WGS sequence"/>
</dbReference>
<dbReference type="InterPro" id="IPR004244">
    <property type="entry name" value="Transposase_22"/>
</dbReference>
<dbReference type="PANTHER" id="PTHR11505">
    <property type="entry name" value="L1 TRANSPOSABLE ELEMENT-RELATED"/>
    <property type="match status" value="1"/>
</dbReference>
<reference evidence="2" key="2">
    <citation type="submission" date="2025-08" db="UniProtKB">
        <authorList>
            <consortium name="Ensembl"/>
        </authorList>
    </citation>
    <scope>IDENTIFICATION</scope>
</reference>
<sequence>PASPDHEATTSLLLQPINATGEVAMDVKNVLLMLNKLTVVITSSSETLTELKDLMSTLTHRVSAAEHRVSNIEDAHQNVEREVEDLKRMVSNLHSKLDDQENRARRNNVCFVGFPEGVEKGRPIKFLQELLPELLKLPSGLDLDIERTHQSLAPRSSDGQRPRPFITKFLRYPVHKQSLMVVRTLGSLEWQGNKILIFPDLTCKLIEQQRKFLPAKKLLREKGLKYGLFYLAMLKITINGETSSFMEPQAVEEFLQR</sequence>
<dbReference type="Ensembl" id="ENSLACT00000000430.1">
    <property type="protein sequence ID" value="ENSLACP00000000428.1"/>
    <property type="gene ID" value="ENSLACG00000000383.1"/>
</dbReference>
<dbReference type="AlphaFoldDB" id="H2ZSQ7"/>
<reference evidence="3" key="1">
    <citation type="submission" date="2011-08" db="EMBL/GenBank/DDBJ databases">
        <title>The draft genome of Latimeria chalumnae.</title>
        <authorList>
            <person name="Di Palma F."/>
            <person name="Alfoldi J."/>
            <person name="Johnson J."/>
            <person name="Berlin A."/>
            <person name="Gnerre S."/>
            <person name="Jaffe D."/>
            <person name="MacCallum I."/>
            <person name="Young S."/>
            <person name="Walker B.J."/>
            <person name="Lander E."/>
            <person name="Lindblad-Toh K."/>
        </authorList>
    </citation>
    <scope>NUCLEOTIDE SEQUENCE [LARGE SCALE GENOMIC DNA]</scope>
    <source>
        <strain evidence="3">Wild caught</strain>
    </source>
</reference>
<dbReference type="HOGENOM" id="CLU_062834_2_1_1"/>
<organism evidence="2 3">
    <name type="scientific">Latimeria chalumnae</name>
    <name type="common">Coelacanth</name>
    <dbReference type="NCBI Taxonomy" id="7897"/>
    <lineage>
        <taxon>Eukaryota</taxon>
        <taxon>Metazoa</taxon>
        <taxon>Chordata</taxon>
        <taxon>Craniata</taxon>
        <taxon>Vertebrata</taxon>
        <taxon>Euteleostomi</taxon>
        <taxon>Coelacanthiformes</taxon>
        <taxon>Coelacanthidae</taxon>
        <taxon>Latimeria</taxon>
    </lineage>
</organism>
<keyword evidence="1" id="KW-0175">Coiled coil</keyword>
<feature type="coiled-coil region" evidence="1">
    <location>
        <begin position="62"/>
        <end position="103"/>
    </location>
</feature>
<evidence type="ECO:0000256" key="1">
    <source>
        <dbReference type="SAM" id="Coils"/>
    </source>
</evidence>
<dbReference type="Gene3D" id="3.30.70.1820">
    <property type="entry name" value="L1 transposable element, RRM domain"/>
    <property type="match status" value="1"/>
</dbReference>
<evidence type="ECO:0008006" key="4">
    <source>
        <dbReference type="Google" id="ProtNLM"/>
    </source>
</evidence>
<evidence type="ECO:0000313" key="2">
    <source>
        <dbReference type="Ensembl" id="ENSLACP00000000428.1"/>
    </source>
</evidence>
<dbReference type="InterPro" id="IPR042566">
    <property type="entry name" value="L1_C"/>
</dbReference>
<dbReference type="Gene3D" id="1.20.5.300">
    <property type="match status" value="1"/>
</dbReference>
<dbReference type="GeneTree" id="ENSGT00940000165382"/>
<dbReference type="InParanoid" id="H2ZSQ7"/>
<reference evidence="2" key="3">
    <citation type="submission" date="2025-09" db="UniProtKB">
        <authorList>
            <consortium name="Ensembl"/>
        </authorList>
    </citation>
    <scope>IDENTIFICATION</scope>
</reference>
<evidence type="ECO:0000313" key="3">
    <source>
        <dbReference type="Proteomes" id="UP000008672"/>
    </source>
</evidence>
<keyword evidence="3" id="KW-1185">Reference proteome</keyword>
<dbReference type="Gene3D" id="3.30.250.20">
    <property type="entry name" value="L1 transposable element, C-terminal domain"/>
    <property type="match status" value="1"/>
</dbReference>